<reference evidence="1" key="1">
    <citation type="submission" date="2018-02" db="EMBL/GenBank/DDBJ databases">
        <title>Rhizophora mucronata_Transcriptome.</title>
        <authorList>
            <person name="Meera S.P."/>
            <person name="Sreeshan A."/>
            <person name="Augustine A."/>
        </authorList>
    </citation>
    <scope>NUCLEOTIDE SEQUENCE</scope>
    <source>
        <tissue evidence="1">Leaf</tissue>
    </source>
</reference>
<evidence type="ECO:0000313" key="1">
    <source>
        <dbReference type="EMBL" id="MBW87624.1"/>
    </source>
</evidence>
<protein>
    <submittedName>
        <fullName evidence="1">Uncharacterized protein</fullName>
    </submittedName>
</protein>
<organism evidence="1">
    <name type="scientific">Rhizophora mucronata</name>
    <name type="common">Asiatic mangrove</name>
    <dbReference type="NCBI Taxonomy" id="61149"/>
    <lineage>
        <taxon>Eukaryota</taxon>
        <taxon>Viridiplantae</taxon>
        <taxon>Streptophyta</taxon>
        <taxon>Embryophyta</taxon>
        <taxon>Tracheophyta</taxon>
        <taxon>Spermatophyta</taxon>
        <taxon>Magnoliopsida</taxon>
        <taxon>eudicotyledons</taxon>
        <taxon>Gunneridae</taxon>
        <taxon>Pentapetalae</taxon>
        <taxon>rosids</taxon>
        <taxon>fabids</taxon>
        <taxon>Malpighiales</taxon>
        <taxon>Rhizophoraceae</taxon>
        <taxon>Rhizophora</taxon>
    </lineage>
</organism>
<name>A0A2P2J2C0_RHIMU</name>
<proteinExistence type="predicted"/>
<dbReference type="AlphaFoldDB" id="A0A2P2J2C0"/>
<dbReference type="EMBL" id="GGEC01007141">
    <property type="protein sequence ID" value="MBW87624.1"/>
    <property type="molecule type" value="Transcribed_RNA"/>
</dbReference>
<accession>A0A2P2J2C0</accession>
<sequence>MWRRVKNNAAAVRVMQVVLRRGFRVCRREGLEACEVL</sequence>